<proteinExistence type="predicted"/>
<name>A0A2H0TFK1_9BACT</name>
<accession>A0A2H0TFK1</accession>
<dbReference type="AlphaFoldDB" id="A0A2H0TFK1"/>
<evidence type="ECO:0008006" key="4">
    <source>
        <dbReference type="Google" id="ProtNLM"/>
    </source>
</evidence>
<reference evidence="3" key="1">
    <citation type="submission" date="2017-09" db="EMBL/GenBank/DDBJ databases">
        <title>Depth-based differentiation of microbial function through sediment-hosted aquifers and enrichment of novel symbionts in the deep terrestrial subsurface.</title>
        <authorList>
            <person name="Probst A.J."/>
            <person name="Ladd B."/>
            <person name="Jarett J.K."/>
            <person name="Geller-Mcgrath D.E."/>
            <person name="Sieber C.M.K."/>
            <person name="Emerson J.B."/>
            <person name="Anantharaman K."/>
            <person name="Thomas B.C."/>
            <person name="Malmstrom R."/>
            <person name="Stieglmeier M."/>
            <person name="Klingl A."/>
            <person name="Woyke T."/>
            <person name="Ryan C.M."/>
            <person name="Banfield J.F."/>
        </authorList>
    </citation>
    <scope>NUCLEOTIDE SEQUENCE [LARGE SCALE GENOMIC DNA]</scope>
</reference>
<protein>
    <recommendedName>
        <fullName evidence="4">Dipeptidylpeptidase IV N-terminal domain-containing protein</fullName>
    </recommendedName>
</protein>
<gene>
    <name evidence="2" type="ORF">COU46_02155</name>
</gene>
<dbReference type="EMBL" id="PFCN01000026">
    <property type="protein sequence ID" value="PIR70323.1"/>
    <property type="molecule type" value="Genomic_DNA"/>
</dbReference>
<organism evidence="2 3">
    <name type="scientific">Candidatus Niyogibacteria bacterium CG10_big_fil_rev_8_21_14_0_10_42_19</name>
    <dbReference type="NCBI Taxonomy" id="1974725"/>
    <lineage>
        <taxon>Bacteria</taxon>
        <taxon>Candidatus Niyogiibacteriota</taxon>
    </lineage>
</organism>
<sequence>MLDGIFPSAGRRDNSQPDGDKEKDEGIKIDQRLVQITQTAVSGFALKNEGLRFIERSTGHVFESDSIGANKTRISNTTIPQIFKTAWDSDAEGALIMYREEENIRLASVLFKGTSSEGVLLPADIISFDYAPDRDRIIYLVKTSAGLTTFAANPDNTKQAEILRLPPADFMIGWPAANSISFLSRPSGEAEGVLYRFDINKNSFDKVLGPALGLGAKWSSNGAGVMYSIYDRSIKKPRMFVYNLKEGKTIDLNVQTFAQKCSWPGGEDVFCAIPTSITAGIYPDLWLTGEESFNDHLWKINISTLQKKDLADLQDIDVNEIKNSGDGKFIYFQNKKDGSLWGFRFEE</sequence>
<feature type="region of interest" description="Disordered" evidence="1">
    <location>
        <begin position="1"/>
        <end position="27"/>
    </location>
</feature>
<evidence type="ECO:0000256" key="1">
    <source>
        <dbReference type="SAM" id="MobiDB-lite"/>
    </source>
</evidence>
<comment type="caution">
    <text evidence="2">The sequence shown here is derived from an EMBL/GenBank/DDBJ whole genome shotgun (WGS) entry which is preliminary data.</text>
</comment>
<dbReference type="SUPFAM" id="SSF69304">
    <property type="entry name" value="Tricorn protease N-terminal domain"/>
    <property type="match status" value="1"/>
</dbReference>
<feature type="compositionally biased region" description="Basic and acidic residues" evidence="1">
    <location>
        <begin position="10"/>
        <end position="27"/>
    </location>
</feature>
<evidence type="ECO:0000313" key="2">
    <source>
        <dbReference type="EMBL" id="PIR70323.1"/>
    </source>
</evidence>
<dbReference type="Proteomes" id="UP000229383">
    <property type="component" value="Unassembled WGS sequence"/>
</dbReference>
<evidence type="ECO:0000313" key="3">
    <source>
        <dbReference type="Proteomes" id="UP000229383"/>
    </source>
</evidence>